<sequence length="700" mass="82535">MELLSEVLHIYNNKLEIMLKSTVVLVLIKCIGSQEVLENQRCNHHPNRGTCEDRGFTIKWYYDRYAHRCREFYYGGCEGNENHFDSFEECSQACKYEPLDDSSKRCALPHDPGTCDNNFERWHFDMRKRQCVCSWWSGCGGNSNMFYSYAHCMSICGIYADNHTSATKIIFRRFIPESKSNQIHYVNDFTKSLLNKAVSLREGRQYRNLFATPSRDNGRKLLPRKTLRLVNVQNYQHRDPQLAKRYQYLQYNPSGYWRVISNRFIQEPRQKYSIRMMTRKHGHVSEPSDQRRWENMPTNKVQDYGQAEQSKRQTSYSRSQEIRGSQVISKKSPIRINQINHLDTTAIPSLSEDLRAKHIEAYIQQTQTSERSHAEALRERDRLIQQRRRDEYERAMKYEQELLQYQQTIQSMQNRVPQERAGNTDVWRQQQQVSSQRQYLDSVQAQGATFLNAPLPVNVRMSEEVRNTKLKHQRLSDSKKLKQIEKNRELLNTTLKPPQLRWRMQQQQQQQQHTEPHTEGFPLEIVFTADQVPDPQDVYVAETISAIPLPSEDFDQQKQMVTIEDYDEDENYTHDEETENEDQESSFLEHTPAEFSEGRWALTIAVQQPTSPSFTSRSIENPVDLIADIPKRETVIATTAATMKKRKESKTEISMIEIIPSKHDNEDNNVKVLDGKSEIEEDDNEIMFWQEQRQRKVDMR</sequence>
<evidence type="ECO:0000256" key="5">
    <source>
        <dbReference type="ARBA" id="ARBA00023157"/>
    </source>
</evidence>
<evidence type="ECO:0000256" key="6">
    <source>
        <dbReference type="SAM" id="MobiDB-lite"/>
    </source>
</evidence>
<dbReference type="EMBL" id="CAKAEH010000861">
    <property type="protein sequence ID" value="CAG9532069.1"/>
    <property type="molecule type" value="Genomic_DNA"/>
</dbReference>
<dbReference type="GO" id="GO:0005615">
    <property type="term" value="C:extracellular space"/>
    <property type="evidence" value="ECO:0007669"/>
    <property type="project" value="TreeGrafter"/>
</dbReference>
<feature type="compositionally biased region" description="Acidic residues" evidence="6">
    <location>
        <begin position="567"/>
        <end position="584"/>
    </location>
</feature>
<evidence type="ECO:0000256" key="2">
    <source>
        <dbReference type="ARBA" id="ARBA00022525"/>
    </source>
</evidence>
<feature type="domain" description="BPTI/Kunitz inhibitor" evidence="7">
    <location>
        <begin position="42"/>
        <end position="94"/>
    </location>
</feature>
<feature type="domain" description="BPTI/Kunitz inhibitor" evidence="7">
    <location>
        <begin position="106"/>
        <end position="156"/>
    </location>
</feature>
<comment type="subcellular location">
    <subcellularLocation>
        <location evidence="1">Secreted</location>
    </subcellularLocation>
</comment>
<evidence type="ECO:0000256" key="3">
    <source>
        <dbReference type="ARBA" id="ARBA00022690"/>
    </source>
</evidence>
<dbReference type="Pfam" id="PF00014">
    <property type="entry name" value="Kunitz_BPTI"/>
    <property type="match status" value="2"/>
</dbReference>
<gene>
    <name evidence="8" type="ORF">CJOHNSTONI_LOCUS2412</name>
</gene>
<dbReference type="Gene3D" id="4.10.410.10">
    <property type="entry name" value="Pancreatic trypsin inhibitor Kunitz domain"/>
    <property type="match status" value="2"/>
</dbReference>
<dbReference type="InterPro" id="IPR020901">
    <property type="entry name" value="Prtase_inh_Kunz-CS"/>
</dbReference>
<keyword evidence="9" id="KW-1185">Reference proteome</keyword>
<protein>
    <recommendedName>
        <fullName evidence="7">BPTI/Kunitz inhibitor domain-containing protein</fullName>
    </recommendedName>
</protein>
<evidence type="ECO:0000259" key="7">
    <source>
        <dbReference type="PROSITE" id="PS50279"/>
    </source>
</evidence>
<dbReference type="InterPro" id="IPR050098">
    <property type="entry name" value="TFPI/VKTCI-like"/>
</dbReference>
<proteinExistence type="predicted"/>
<dbReference type="Proteomes" id="UP000746747">
    <property type="component" value="Unassembled WGS sequence"/>
</dbReference>
<comment type="caution">
    <text evidence="8">The sequence shown here is derived from an EMBL/GenBank/DDBJ whole genome shotgun (WGS) entry which is preliminary data.</text>
</comment>
<dbReference type="PRINTS" id="PR00759">
    <property type="entry name" value="BASICPTASE"/>
</dbReference>
<dbReference type="OrthoDB" id="196393at2759"/>
<feature type="region of interest" description="Disordered" evidence="6">
    <location>
        <begin position="278"/>
        <end position="329"/>
    </location>
</feature>
<dbReference type="PANTHER" id="PTHR10083">
    <property type="entry name" value="KUNITZ-TYPE PROTEASE INHIBITOR-RELATED"/>
    <property type="match status" value="1"/>
</dbReference>
<dbReference type="AlphaFoldDB" id="A0A8J2LPJ6"/>
<reference evidence="8" key="1">
    <citation type="submission" date="2021-09" db="EMBL/GenBank/DDBJ databases">
        <authorList>
            <consortium name="Pathogen Informatics"/>
        </authorList>
    </citation>
    <scope>NUCLEOTIDE SEQUENCE</scope>
</reference>
<dbReference type="FunFam" id="4.10.410.10:FF:000005">
    <property type="entry name" value="Pancreatic trypsin inhibitor"/>
    <property type="match status" value="1"/>
</dbReference>
<evidence type="ECO:0000313" key="9">
    <source>
        <dbReference type="Proteomes" id="UP000746747"/>
    </source>
</evidence>
<evidence type="ECO:0000313" key="8">
    <source>
        <dbReference type="EMBL" id="CAG9532069.1"/>
    </source>
</evidence>
<dbReference type="GO" id="GO:0004867">
    <property type="term" value="F:serine-type endopeptidase inhibitor activity"/>
    <property type="evidence" value="ECO:0007669"/>
    <property type="project" value="UniProtKB-KW"/>
</dbReference>
<dbReference type="InterPro" id="IPR036880">
    <property type="entry name" value="Kunitz_BPTI_sf"/>
</dbReference>
<name>A0A8J2LPJ6_9BILA</name>
<evidence type="ECO:0000256" key="1">
    <source>
        <dbReference type="ARBA" id="ARBA00004613"/>
    </source>
</evidence>
<organism evidence="8 9">
    <name type="scientific">Cercopithifilaria johnstoni</name>
    <dbReference type="NCBI Taxonomy" id="2874296"/>
    <lineage>
        <taxon>Eukaryota</taxon>
        <taxon>Metazoa</taxon>
        <taxon>Ecdysozoa</taxon>
        <taxon>Nematoda</taxon>
        <taxon>Chromadorea</taxon>
        <taxon>Rhabditida</taxon>
        <taxon>Spirurina</taxon>
        <taxon>Spiruromorpha</taxon>
        <taxon>Filarioidea</taxon>
        <taxon>Onchocercidae</taxon>
        <taxon>Cercopithifilaria</taxon>
    </lineage>
</organism>
<dbReference type="InterPro" id="IPR002223">
    <property type="entry name" value="Kunitz_BPTI"/>
</dbReference>
<dbReference type="PROSITE" id="PS00280">
    <property type="entry name" value="BPTI_KUNITZ_1"/>
    <property type="match status" value="1"/>
</dbReference>
<keyword evidence="4" id="KW-0722">Serine protease inhibitor</keyword>
<accession>A0A8J2LPJ6</accession>
<keyword evidence="5" id="KW-1015">Disulfide bond</keyword>
<feature type="region of interest" description="Disordered" evidence="6">
    <location>
        <begin position="567"/>
        <end position="588"/>
    </location>
</feature>
<dbReference type="PANTHER" id="PTHR10083:SF381">
    <property type="entry name" value="BPTI_KUNITZ INHIBITOR DOMAIN-CONTAINING PROTEIN"/>
    <property type="match status" value="1"/>
</dbReference>
<feature type="compositionally biased region" description="Basic and acidic residues" evidence="6">
    <location>
        <begin position="283"/>
        <end position="294"/>
    </location>
</feature>
<evidence type="ECO:0000256" key="4">
    <source>
        <dbReference type="ARBA" id="ARBA00022900"/>
    </source>
</evidence>
<feature type="compositionally biased region" description="Polar residues" evidence="6">
    <location>
        <begin position="312"/>
        <end position="329"/>
    </location>
</feature>
<dbReference type="SUPFAM" id="SSF57362">
    <property type="entry name" value="BPTI-like"/>
    <property type="match status" value="2"/>
</dbReference>
<keyword evidence="3" id="KW-0646">Protease inhibitor</keyword>
<keyword evidence="2" id="KW-0964">Secreted</keyword>
<dbReference type="SMART" id="SM00131">
    <property type="entry name" value="KU"/>
    <property type="match status" value="2"/>
</dbReference>
<dbReference type="PROSITE" id="PS50279">
    <property type="entry name" value="BPTI_KUNITZ_2"/>
    <property type="match status" value="2"/>
</dbReference>
<dbReference type="CDD" id="cd00109">
    <property type="entry name" value="Kunitz-type"/>
    <property type="match status" value="2"/>
</dbReference>